<sequence>MSLLSRLLILKKAIRNLLRKENHKNTHKMPIEALDLPEGKVPVYSPFLIFGAVIGFAVLLIWAYTFDLDIVSTAKGVVIPSGQVKQVQHLEGGIVEQILVREGESVGKGQKLVILESISSGADLGEMEGRVAFLEVEIVRLEAEASGKEALVYPDHFRERFPELTKELLKLFISRQSSLVSDRAVQNQLIKQRRQDIKEIKARRRNLKKSESFISEQITISEKLLEDDLTNRFNHLDLLKQQSATKVEIDGLTEALGRANAALAEAEEQLKKITHSFQEEARQNLELARHELKQLKTRRHKYRDNLERTAIRSPVDGTIKTLHVHTKGGIVKAGGMIVEIVPTDERLIVEALLLPQDVGYVQPGHYAFVRLASAEAMRFEKLDGEVIHVSPDTFIAKSGNAFYKVRIVTEKDYFERQGMTCQLVPGMQVMANIRIGTRTVLEYVLGPFMASMGGVLTER</sequence>
<evidence type="ECO:0000256" key="2">
    <source>
        <dbReference type="ARBA" id="ARBA00009477"/>
    </source>
</evidence>
<keyword evidence="9" id="KW-0175">Coiled coil</keyword>
<evidence type="ECO:0000256" key="9">
    <source>
        <dbReference type="SAM" id="Coils"/>
    </source>
</evidence>
<dbReference type="Proteomes" id="UP000605201">
    <property type="component" value="Unassembled WGS sequence"/>
</dbReference>
<accession>A0A8J6NWU1</accession>
<comment type="similarity">
    <text evidence="2">Belongs to the membrane fusion protein (MFP) (TC 8.A.1) family.</text>
</comment>
<evidence type="ECO:0000313" key="13">
    <source>
        <dbReference type="EMBL" id="MBC8434218.1"/>
    </source>
</evidence>
<keyword evidence="4" id="KW-1003">Cell membrane</keyword>
<keyword evidence="8 10" id="KW-0472">Membrane</keyword>
<name>A0A8J6NWU1_9BACT</name>
<dbReference type="Gene3D" id="2.40.30.170">
    <property type="match status" value="1"/>
</dbReference>
<keyword evidence="6 10" id="KW-0812">Transmembrane</keyword>
<evidence type="ECO:0000259" key="12">
    <source>
        <dbReference type="Pfam" id="PF26002"/>
    </source>
</evidence>
<dbReference type="PANTHER" id="PTHR30386">
    <property type="entry name" value="MEMBRANE FUSION SUBUNIT OF EMRAB-TOLC MULTIDRUG EFFLUX PUMP"/>
    <property type="match status" value="1"/>
</dbReference>
<evidence type="ECO:0000256" key="6">
    <source>
        <dbReference type="ARBA" id="ARBA00022692"/>
    </source>
</evidence>
<evidence type="ECO:0000259" key="11">
    <source>
        <dbReference type="Pfam" id="PF25994"/>
    </source>
</evidence>
<dbReference type="Pfam" id="PF25994">
    <property type="entry name" value="HH_AprE"/>
    <property type="match status" value="1"/>
</dbReference>
<keyword evidence="7 10" id="KW-1133">Transmembrane helix</keyword>
<dbReference type="PROSITE" id="PS00543">
    <property type="entry name" value="HLYD_FAMILY"/>
    <property type="match status" value="1"/>
</dbReference>
<reference evidence="13 14" key="1">
    <citation type="submission" date="2020-08" db="EMBL/GenBank/DDBJ databases">
        <title>Bridging the membrane lipid divide: bacteria of the FCB group superphylum have the potential to synthesize archaeal ether lipids.</title>
        <authorList>
            <person name="Villanueva L."/>
            <person name="Von Meijenfeldt F.A.B."/>
            <person name="Westbye A.B."/>
            <person name="Yadav S."/>
            <person name="Hopmans E.C."/>
            <person name="Dutilh B.E."/>
            <person name="Sinninghe Damste J.S."/>
        </authorList>
    </citation>
    <scope>NUCLEOTIDE SEQUENCE [LARGE SCALE GENOMIC DNA]</scope>
    <source>
        <strain evidence="13">NIOZ-UU17</strain>
    </source>
</reference>
<feature type="transmembrane region" description="Helical" evidence="10">
    <location>
        <begin position="43"/>
        <end position="65"/>
    </location>
</feature>
<feature type="domain" description="AprE-like beta-barrel" evidence="12">
    <location>
        <begin position="347"/>
        <end position="435"/>
    </location>
</feature>
<dbReference type="PANTHER" id="PTHR30386:SF26">
    <property type="entry name" value="TRANSPORT PROTEIN COMB"/>
    <property type="match status" value="1"/>
</dbReference>
<evidence type="ECO:0000256" key="3">
    <source>
        <dbReference type="ARBA" id="ARBA00022448"/>
    </source>
</evidence>
<dbReference type="GO" id="GO:0005886">
    <property type="term" value="C:plasma membrane"/>
    <property type="evidence" value="ECO:0007669"/>
    <property type="project" value="UniProtKB-SubCell"/>
</dbReference>
<organism evidence="13 14">
    <name type="scientific">Candidatus Desulfatibia vada</name>
    <dbReference type="NCBI Taxonomy" id="2841696"/>
    <lineage>
        <taxon>Bacteria</taxon>
        <taxon>Pseudomonadati</taxon>
        <taxon>Thermodesulfobacteriota</taxon>
        <taxon>Desulfobacteria</taxon>
        <taxon>Desulfobacterales</taxon>
        <taxon>Desulfobacterales incertae sedis</taxon>
        <taxon>Candidatus Desulfatibia</taxon>
    </lineage>
</organism>
<dbReference type="AlphaFoldDB" id="A0A8J6NWU1"/>
<evidence type="ECO:0000256" key="4">
    <source>
        <dbReference type="ARBA" id="ARBA00022475"/>
    </source>
</evidence>
<dbReference type="GO" id="GO:0009306">
    <property type="term" value="P:protein secretion"/>
    <property type="evidence" value="ECO:0007669"/>
    <property type="project" value="InterPro"/>
</dbReference>
<dbReference type="InterPro" id="IPR058781">
    <property type="entry name" value="HH_AprE-like"/>
</dbReference>
<feature type="domain" description="AprE-like long alpha-helical hairpin" evidence="11">
    <location>
        <begin position="121"/>
        <end position="304"/>
    </location>
</feature>
<dbReference type="InterPro" id="IPR058982">
    <property type="entry name" value="Beta-barrel_AprE"/>
</dbReference>
<dbReference type="NCBIfam" id="TIGR01843">
    <property type="entry name" value="type_I_hlyD"/>
    <property type="match status" value="1"/>
</dbReference>
<dbReference type="InterPro" id="IPR010129">
    <property type="entry name" value="T1SS_HlyD"/>
</dbReference>
<evidence type="ECO:0000256" key="5">
    <source>
        <dbReference type="ARBA" id="ARBA00022519"/>
    </source>
</evidence>
<proteinExistence type="inferred from homology"/>
<keyword evidence="3" id="KW-0813">Transport</keyword>
<comment type="caution">
    <text evidence="13">The sequence shown here is derived from an EMBL/GenBank/DDBJ whole genome shotgun (WGS) entry which is preliminary data.</text>
</comment>
<protein>
    <submittedName>
        <fullName evidence="13">HlyD family type I secretion periplasmic adaptor subunit</fullName>
    </submittedName>
</protein>
<evidence type="ECO:0000313" key="14">
    <source>
        <dbReference type="Proteomes" id="UP000605201"/>
    </source>
</evidence>
<comment type="subcellular location">
    <subcellularLocation>
        <location evidence="1">Cell inner membrane</location>
        <topology evidence="1">Single-pass membrane protein</topology>
    </subcellularLocation>
</comment>
<dbReference type="InterPro" id="IPR006144">
    <property type="entry name" value="Secretion_HlyD_CS"/>
</dbReference>
<evidence type="ECO:0000256" key="8">
    <source>
        <dbReference type="ARBA" id="ARBA00023136"/>
    </source>
</evidence>
<evidence type="ECO:0000256" key="1">
    <source>
        <dbReference type="ARBA" id="ARBA00004377"/>
    </source>
</evidence>
<gene>
    <name evidence="13" type="ORF">H8D96_20100</name>
</gene>
<evidence type="ECO:0000256" key="7">
    <source>
        <dbReference type="ARBA" id="ARBA00022989"/>
    </source>
</evidence>
<dbReference type="PRINTS" id="PR01490">
    <property type="entry name" value="RTXTOXIND"/>
</dbReference>
<evidence type="ECO:0000256" key="10">
    <source>
        <dbReference type="SAM" id="Phobius"/>
    </source>
</evidence>
<feature type="coiled-coil region" evidence="9">
    <location>
        <begin position="249"/>
        <end position="312"/>
    </location>
</feature>
<dbReference type="SUPFAM" id="SSF111369">
    <property type="entry name" value="HlyD-like secretion proteins"/>
    <property type="match status" value="1"/>
</dbReference>
<dbReference type="InterPro" id="IPR050739">
    <property type="entry name" value="MFP"/>
</dbReference>
<feature type="coiled-coil region" evidence="9">
    <location>
        <begin position="124"/>
        <end position="151"/>
    </location>
</feature>
<keyword evidence="5" id="KW-0997">Cell inner membrane</keyword>
<dbReference type="Pfam" id="PF26002">
    <property type="entry name" value="Beta-barrel_AprE"/>
    <property type="match status" value="1"/>
</dbReference>
<dbReference type="EMBL" id="JACNIG010000399">
    <property type="protein sequence ID" value="MBC8434218.1"/>
    <property type="molecule type" value="Genomic_DNA"/>
</dbReference>